<dbReference type="InterPro" id="IPR002410">
    <property type="entry name" value="Peptidase_S33"/>
</dbReference>
<evidence type="ECO:0000256" key="3">
    <source>
        <dbReference type="ARBA" id="ARBA00022801"/>
    </source>
</evidence>
<keyword evidence="7" id="KW-0645">Protease</keyword>
<keyword evidence="7" id="KW-0031">Aminopeptidase</keyword>
<feature type="domain" description="AB hydrolase-1" evidence="6">
    <location>
        <begin position="90"/>
        <end position="478"/>
    </location>
</feature>
<dbReference type="GO" id="GO:0006508">
    <property type="term" value="P:proteolysis"/>
    <property type="evidence" value="ECO:0007669"/>
    <property type="project" value="InterPro"/>
</dbReference>
<evidence type="ECO:0000313" key="8">
    <source>
        <dbReference type="Proteomes" id="UP000255529"/>
    </source>
</evidence>
<dbReference type="Proteomes" id="UP000255529">
    <property type="component" value="Unassembled WGS sequence"/>
</dbReference>
<evidence type="ECO:0000256" key="4">
    <source>
        <dbReference type="SAM" id="MobiDB-lite"/>
    </source>
</evidence>
<dbReference type="GO" id="GO:0004177">
    <property type="term" value="F:aminopeptidase activity"/>
    <property type="evidence" value="ECO:0007669"/>
    <property type="project" value="UniProtKB-KW"/>
</dbReference>
<dbReference type="RefSeq" id="WP_223272845.1">
    <property type="nucleotide sequence ID" value="NZ_CAMKUF010000001.1"/>
</dbReference>
<dbReference type="Pfam" id="PF00561">
    <property type="entry name" value="Abhydrolase_1"/>
    <property type="match status" value="1"/>
</dbReference>
<dbReference type="Gene3D" id="3.40.50.1820">
    <property type="entry name" value="alpha/beta hydrolase"/>
    <property type="match status" value="1"/>
</dbReference>
<protein>
    <submittedName>
        <fullName evidence="7">Tripeptidyl aminopeptidase</fullName>
        <ecNumber evidence="7">3.4.14.-</ecNumber>
    </submittedName>
</protein>
<keyword evidence="3 7" id="KW-0378">Hydrolase</keyword>
<gene>
    <name evidence="7" type="primary">tap_3</name>
    <name evidence="7" type="ORF">NCTC11544_05340</name>
</gene>
<reference evidence="7 8" key="1">
    <citation type="submission" date="2018-06" db="EMBL/GenBank/DDBJ databases">
        <authorList>
            <consortium name="Pathogen Informatics"/>
            <person name="Doyle S."/>
        </authorList>
    </citation>
    <scope>NUCLEOTIDE SEQUENCE [LARGE SCALE GENOMIC DNA]</scope>
    <source>
        <strain evidence="7 8">NCTC11544</strain>
    </source>
</reference>
<dbReference type="EC" id="3.4.14.-" evidence="7"/>
<evidence type="ECO:0000313" key="7">
    <source>
        <dbReference type="EMBL" id="SUI90875.1"/>
    </source>
</evidence>
<dbReference type="EMBL" id="UGYN01000002">
    <property type="protein sequence ID" value="SUI90875.1"/>
    <property type="molecule type" value="Genomic_DNA"/>
</dbReference>
<dbReference type="SUPFAM" id="SSF53474">
    <property type="entry name" value="alpha/beta-Hydrolases"/>
    <property type="match status" value="1"/>
</dbReference>
<name>A0A380B015_9GAMM</name>
<dbReference type="InterPro" id="IPR000073">
    <property type="entry name" value="AB_hydrolase_1"/>
</dbReference>
<proteinExistence type="inferred from homology"/>
<dbReference type="InterPro" id="IPR029058">
    <property type="entry name" value="AB_hydrolase_fold"/>
</dbReference>
<keyword evidence="2 5" id="KW-0732">Signal</keyword>
<organism evidence="7 8">
    <name type="scientific">Serratia quinivorans</name>
    <dbReference type="NCBI Taxonomy" id="137545"/>
    <lineage>
        <taxon>Bacteria</taxon>
        <taxon>Pseudomonadati</taxon>
        <taxon>Pseudomonadota</taxon>
        <taxon>Gammaproteobacteria</taxon>
        <taxon>Enterobacterales</taxon>
        <taxon>Yersiniaceae</taxon>
        <taxon>Serratia</taxon>
    </lineage>
</organism>
<dbReference type="InterPro" id="IPR051601">
    <property type="entry name" value="Serine_prot/Carboxylest_S33"/>
</dbReference>
<evidence type="ECO:0000256" key="5">
    <source>
        <dbReference type="SAM" id="SignalP"/>
    </source>
</evidence>
<sequence>MRLLKIAFIVGMLSPCAAFASEGPAQVKPINWQSCDNGQFNPWFDGQEIPERLQCGYLEAPLSYAGDEENETVKIAVTRLPATGEKQGSLLSITGGPGMAGIVVPFEADTLNENFDIIGYDPRGVGQSRPKISCPAKPDNDTDAEPDTLTLEQQNADWVKGCITNTGLNVLKHLGTDEAVNDVDRLRAALGEDKLSIIGLSYGTQVAQIYAERFPDKVQAMVLDGVVDITEDAYTSDYKQALSFQRTFEQFALYCEQKNQCQLNKANATEIYHGLLKKVDELALTDKNGEEINADNIVRVTTSTLYSSEDWPALAKLLRSIDSEKFDFKTLASLDNTLSTEAVPQPRAARMPGNNRELDDKSQADQEADNLTVISCADSANPGGDLEKSRLKEQKLQEASAFSNYPGKQEWPRNICDTWPFKGKLQPHTPVASSKLPPLLFVAQRFDPATPYEGAKKMAKDFNAPIIKVEGDGHTLALTGLNQCVDDEVIDYFINPEKIRANKSC</sequence>
<evidence type="ECO:0000256" key="2">
    <source>
        <dbReference type="ARBA" id="ARBA00022729"/>
    </source>
</evidence>
<dbReference type="AlphaFoldDB" id="A0A380B015"/>
<comment type="similarity">
    <text evidence="1">Belongs to the peptidase S33 family.</text>
</comment>
<feature type="chain" id="PRO_5016821164" evidence="5">
    <location>
        <begin position="21"/>
        <end position="505"/>
    </location>
</feature>
<feature type="region of interest" description="Disordered" evidence="4">
    <location>
        <begin position="339"/>
        <end position="365"/>
    </location>
</feature>
<evidence type="ECO:0000256" key="1">
    <source>
        <dbReference type="ARBA" id="ARBA00010088"/>
    </source>
</evidence>
<feature type="signal peptide" evidence="5">
    <location>
        <begin position="1"/>
        <end position="20"/>
    </location>
</feature>
<dbReference type="PANTHER" id="PTHR43248">
    <property type="entry name" value="2-SUCCINYL-6-HYDROXY-2,4-CYCLOHEXADIENE-1-CARBOXYLATE SYNTHASE"/>
    <property type="match status" value="1"/>
</dbReference>
<dbReference type="PRINTS" id="PR00793">
    <property type="entry name" value="PROAMNOPTASE"/>
</dbReference>
<dbReference type="PANTHER" id="PTHR43248:SF29">
    <property type="entry name" value="TRIPEPTIDYL AMINOPEPTIDASE"/>
    <property type="match status" value="1"/>
</dbReference>
<evidence type="ECO:0000259" key="6">
    <source>
        <dbReference type="Pfam" id="PF00561"/>
    </source>
</evidence>
<accession>A0A380B015</accession>